<dbReference type="SUPFAM" id="SSF52540">
    <property type="entry name" value="P-loop containing nucleoside triphosphate hydrolases"/>
    <property type="match status" value="1"/>
</dbReference>
<evidence type="ECO:0000313" key="3">
    <source>
        <dbReference type="EMBL" id="GIG39235.1"/>
    </source>
</evidence>
<proteinExistence type="predicted"/>
<feature type="domain" description="Novel STAND NTPase 1" evidence="2">
    <location>
        <begin position="256"/>
        <end position="466"/>
    </location>
</feature>
<evidence type="ECO:0000313" key="4">
    <source>
        <dbReference type="Proteomes" id="UP000614741"/>
    </source>
</evidence>
<evidence type="ECO:0008006" key="5">
    <source>
        <dbReference type="Google" id="ProtNLM"/>
    </source>
</evidence>
<name>A0ABQ4DIQ2_9CELL</name>
<dbReference type="Pfam" id="PF20703">
    <property type="entry name" value="nSTAND1"/>
    <property type="match status" value="1"/>
</dbReference>
<accession>A0ABQ4DIQ2</accession>
<evidence type="ECO:0000259" key="1">
    <source>
        <dbReference type="Pfam" id="PF04471"/>
    </source>
</evidence>
<dbReference type="Gene3D" id="3.40.1350.10">
    <property type="match status" value="1"/>
</dbReference>
<reference evidence="3 4" key="1">
    <citation type="submission" date="2021-01" db="EMBL/GenBank/DDBJ databases">
        <title>Whole genome shotgun sequence of Cellulomonas phragmiteti NBRC 110785.</title>
        <authorList>
            <person name="Komaki H."/>
            <person name="Tamura T."/>
        </authorList>
    </citation>
    <scope>NUCLEOTIDE SEQUENCE [LARGE SCALE GENOMIC DNA]</scope>
    <source>
        <strain evidence="3 4">NBRC 110785</strain>
    </source>
</reference>
<comment type="caution">
    <text evidence="3">The sequence shown here is derived from an EMBL/GenBank/DDBJ whole genome shotgun (WGS) entry which is preliminary data.</text>
</comment>
<dbReference type="RefSeq" id="WP_203671739.1">
    <property type="nucleotide sequence ID" value="NZ_BONP01000004.1"/>
</dbReference>
<dbReference type="InterPro" id="IPR007560">
    <property type="entry name" value="Restrct_endonuc_IV_Mrr"/>
</dbReference>
<evidence type="ECO:0000259" key="2">
    <source>
        <dbReference type="Pfam" id="PF20703"/>
    </source>
</evidence>
<dbReference type="Pfam" id="PF04471">
    <property type="entry name" value="Mrr_cat"/>
    <property type="match status" value="1"/>
</dbReference>
<gene>
    <name evidence="3" type="ORF">Cph01nite_09970</name>
</gene>
<protein>
    <recommendedName>
        <fullName evidence="5">Restriction endonuclease type IV Mrr domain-containing protein</fullName>
    </recommendedName>
</protein>
<dbReference type="Proteomes" id="UP000614741">
    <property type="component" value="Unassembled WGS sequence"/>
</dbReference>
<dbReference type="InterPro" id="IPR011856">
    <property type="entry name" value="tRNA_endonuc-like_dom_sf"/>
</dbReference>
<organism evidence="3 4">
    <name type="scientific">Cellulomonas phragmiteti</name>
    <dbReference type="NCBI Taxonomy" id="478780"/>
    <lineage>
        <taxon>Bacteria</taxon>
        <taxon>Bacillati</taxon>
        <taxon>Actinomycetota</taxon>
        <taxon>Actinomycetes</taxon>
        <taxon>Micrococcales</taxon>
        <taxon>Cellulomonadaceae</taxon>
        <taxon>Cellulomonas</taxon>
    </lineage>
</organism>
<dbReference type="InterPro" id="IPR049052">
    <property type="entry name" value="nSTAND1"/>
</dbReference>
<keyword evidence="4" id="KW-1185">Reference proteome</keyword>
<sequence>MLSQVVVQDPVIILLAEGDDAGSQANARGHLFESFMARVMHQLGYKEPTQSKLNVRADGFEVDISAQHDLNDAHAVAECKALATNINVNQATAFYGRLTALRFKQTNLDGFLFAIPRLTADAAQFVESVRKNDPRFFAYTAGDIWDLLQRRGLTDPISGENVSDQALVVHSSGIYCAAIELDPETRTGRRIVVNAKNRGGVPDSVLRQLDESDYARGLPVVAYGASTSAPVSGYTAPVIVEVHGSGSDFEYQLPASPKYFVGRRDAVNRIEDKVAHAGGPFVLNAQSGWGKSSLALKVASTVEGVGLVFDTRTAGAPTYVAGALRHAALTAQVRGLVKLPADATWATTEGALATIDRAEWSPDKRILVIFDQFENVFTDTALTAEFRDVALWTSENRSHITVGFAWKTDYVDWIETHPFRLRDQIREVATVVTLQPFGSAEVDTILRRLEQAGGVALSRELRQRLREYSQGLPWLLKKLTGHLLGEFKRGKTQEQLISEALNVQDLFVSDLAGLSPGERECLNFVARFAPAQASEVTERFQASLVQSLLNQRLVVQVGEKLDTYWDIFRDYLNTGRVPIEDSYILRQSPNSVARLVSELLAQGGGAATSAIAESWDTTENVVWNTARELRQLGLARSESGRVDLIAEIAEAVDSEREIRTRVARALRRHKAWTIFIELAERGQGRVAASLFARRLQEAFPAVSGTTNTWVTYARTFLAWCAYAGLALPDANAFILAPDGSSGVGSLTTKTPATIKRGVFPTLAPGPAIDILSKLQEDPSYQVPREKRKYLTQLVTLGALVASGVSPGEYRVAPGLFDAGVLSTQALRQMLEGVPGGRDAIAALTNDSGLRAVAAGAVFEGAYNASWTDSTKDLVGRSFFGWARAAGLSTRRGSREK</sequence>
<feature type="domain" description="Restriction endonuclease type IV Mrr" evidence="1">
    <location>
        <begin position="28"/>
        <end position="129"/>
    </location>
</feature>
<dbReference type="EMBL" id="BONP01000004">
    <property type="protein sequence ID" value="GIG39235.1"/>
    <property type="molecule type" value="Genomic_DNA"/>
</dbReference>
<dbReference type="InterPro" id="IPR027417">
    <property type="entry name" value="P-loop_NTPase"/>
</dbReference>